<proteinExistence type="predicted"/>
<dbReference type="GO" id="GO:0005886">
    <property type="term" value="C:plasma membrane"/>
    <property type="evidence" value="ECO:0000318"/>
    <property type="project" value="GO_Central"/>
</dbReference>
<evidence type="ECO:0000313" key="9">
    <source>
        <dbReference type="RefSeq" id="XP_035663905.1"/>
    </source>
</evidence>
<keyword evidence="2 5" id="KW-0732">Signal</keyword>
<dbReference type="Gene3D" id="3.80.10.10">
    <property type="entry name" value="Ribonuclease Inhibitor"/>
    <property type="match status" value="2"/>
</dbReference>
<evidence type="ECO:0000313" key="7">
    <source>
        <dbReference type="EMBL" id="EEN45440.1"/>
    </source>
</evidence>
<keyword evidence="4" id="KW-0472">Membrane</keyword>
<evidence type="ECO:0000259" key="6">
    <source>
        <dbReference type="SMART" id="SM00082"/>
    </source>
</evidence>
<keyword evidence="3" id="KW-0677">Repeat</keyword>
<evidence type="ECO:0000256" key="1">
    <source>
        <dbReference type="ARBA" id="ARBA00022614"/>
    </source>
</evidence>
<gene>
    <name evidence="9" type="primary">LOC118407536</name>
    <name evidence="7" type="ORF">BRAFLDRAFT_80174</name>
</gene>
<name>C3ZQ61_BRAFL</name>
<dbReference type="GO" id="GO:0038023">
    <property type="term" value="F:signaling receptor activity"/>
    <property type="evidence" value="ECO:0000318"/>
    <property type="project" value="GO_Central"/>
</dbReference>
<dbReference type="OMA" id="LNCHCEN"/>
<dbReference type="RefSeq" id="XP_035663905.1">
    <property type="nucleotide sequence ID" value="XM_035808012.1"/>
</dbReference>
<dbReference type="InterPro" id="IPR050328">
    <property type="entry name" value="Dev_Immune_Receptor"/>
</dbReference>
<dbReference type="Pfam" id="PF13855">
    <property type="entry name" value="LRR_8"/>
    <property type="match status" value="1"/>
</dbReference>
<dbReference type="eggNOG" id="KOG0619">
    <property type="taxonomic scope" value="Eukaryota"/>
</dbReference>
<keyword evidence="4" id="KW-0812">Transmembrane</keyword>
<dbReference type="OrthoDB" id="8400687at2759"/>
<feature type="transmembrane region" description="Helical" evidence="4">
    <location>
        <begin position="273"/>
        <end position="297"/>
    </location>
</feature>
<dbReference type="InterPro" id="IPR000483">
    <property type="entry name" value="Cys-rich_flank_reg_C"/>
</dbReference>
<evidence type="ECO:0000256" key="4">
    <source>
        <dbReference type="SAM" id="Phobius"/>
    </source>
</evidence>
<dbReference type="InParanoid" id="C3ZQ61"/>
<evidence type="ECO:0000256" key="2">
    <source>
        <dbReference type="ARBA" id="ARBA00022729"/>
    </source>
</evidence>
<dbReference type="PANTHER" id="PTHR24373:SF383">
    <property type="entry name" value="LEUCINE-RICH REPEAT-CONTAINING PROTEIN 15-LIKE"/>
    <property type="match status" value="1"/>
</dbReference>
<reference evidence="7" key="1">
    <citation type="journal article" date="2008" name="Nature">
        <title>The amphioxus genome and the evolution of the chordate karyotype.</title>
        <authorList>
            <consortium name="US DOE Joint Genome Institute (JGI-PGF)"/>
            <person name="Putnam N.H."/>
            <person name="Butts T."/>
            <person name="Ferrier D.E.K."/>
            <person name="Furlong R.F."/>
            <person name="Hellsten U."/>
            <person name="Kawashima T."/>
            <person name="Robinson-Rechavi M."/>
            <person name="Shoguchi E."/>
            <person name="Terry A."/>
            <person name="Yu J.-K."/>
            <person name="Benito-Gutierrez E.L."/>
            <person name="Dubchak I."/>
            <person name="Garcia-Fernandez J."/>
            <person name="Gibson-Brown J.J."/>
            <person name="Grigoriev I.V."/>
            <person name="Horton A.C."/>
            <person name="de Jong P.J."/>
            <person name="Jurka J."/>
            <person name="Kapitonov V.V."/>
            <person name="Kohara Y."/>
            <person name="Kuroki Y."/>
            <person name="Lindquist E."/>
            <person name="Lucas S."/>
            <person name="Osoegawa K."/>
            <person name="Pennacchio L.A."/>
            <person name="Salamov A.A."/>
            <person name="Satou Y."/>
            <person name="Sauka-Spengler T."/>
            <person name="Schmutz J."/>
            <person name="Shin-I T."/>
            <person name="Toyoda A."/>
            <person name="Bronner-Fraser M."/>
            <person name="Fujiyama A."/>
            <person name="Holland L.Z."/>
            <person name="Holland P.W.H."/>
            <person name="Satoh N."/>
            <person name="Rokhsar D.S."/>
        </authorList>
    </citation>
    <scope>NUCLEOTIDE SEQUENCE [LARGE SCALE GENOMIC DNA]</scope>
    <source>
        <strain evidence="7">S238N-H82</strain>
        <tissue evidence="7">Testes</tissue>
    </source>
</reference>
<dbReference type="SMART" id="SM00369">
    <property type="entry name" value="LRR_TYP"/>
    <property type="match status" value="4"/>
</dbReference>
<reference evidence="9" key="2">
    <citation type="submission" date="2025-04" db="UniProtKB">
        <authorList>
            <consortium name="RefSeq"/>
        </authorList>
    </citation>
    <scope>IDENTIFICATION</scope>
    <source>
        <strain evidence="9">S238N-H82</strain>
        <tissue evidence="9">Testes</tissue>
    </source>
</reference>
<dbReference type="InterPro" id="IPR003591">
    <property type="entry name" value="Leu-rich_rpt_typical-subtyp"/>
</dbReference>
<dbReference type="EMBL" id="GG666659">
    <property type="protein sequence ID" value="EEN45440.1"/>
    <property type="molecule type" value="Genomic_DNA"/>
</dbReference>
<dbReference type="PANTHER" id="PTHR24373">
    <property type="entry name" value="SLIT RELATED LEUCINE-RICH REPEAT NEURONAL PROTEIN"/>
    <property type="match status" value="1"/>
</dbReference>
<dbReference type="SUPFAM" id="SSF52058">
    <property type="entry name" value="L domain-like"/>
    <property type="match status" value="1"/>
</dbReference>
<keyword evidence="1" id="KW-0433">Leucine-rich repeat</keyword>
<dbReference type="InterPro" id="IPR032675">
    <property type="entry name" value="LRR_dom_sf"/>
</dbReference>
<organism>
    <name type="scientific">Branchiostoma floridae</name>
    <name type="common">Florida lancelet</name>
    <name type="synonym">Amphioxus</name>
    <dbReference type="NCBI Taxonomy" id="7739"/>
    <lineage>
        <taxon>Eukaryota</taxon>
        <taxon>Metazoa</taxon>
        <taxon>Chordata</taxon>
        <taxon>Cephalochordata</taxon>
        <taxon>Leptocardii</taxon>
        <taxon>Amphioxiformes</taxon>
        <taxon>Branchiostomatidae</taxon>
        <taxon>Branchiostoma</taxon>
    </lineage>
</organism>
<evidence type="ECO:0000256" key="5">
    <source>
        <dbReference type="SAM" id="SignalP"/>
    </source>
</evidence>
<dbReference type="GO" id="GO:0051965">
    <property type="term" value="P:positive regulation of synapse assembly"/>
    <property type="evidence" value="ECO:0000318"/>
    <property type="project" value="GO_Central"/>
</dbReference>
<dbReference type="GeneID" id="118407536"/>
<dbReference type="InterPro" id="IPR001611">
    <property type="entry name" value="Leu-rich_rpt"/>
</dbReference>
<protein>
    <submittedName>
        <fullName evidence="9">SLIT and NTRK-like protein 2</fullName>
    </submittedName>
</protein>
<evidence type="ECO:0000313" key="8">
    <source>
        <dbReference type="Proteomes" id="UP000001554"/>
    </source>
</evidence>
<feature type="domain" description="LRRCT" evidence="6">
    <location>
        <begin position="199"/>
        <end position="249"/>
    </location>
</feature>
<feature type="signal peptide" evidence="5">
    <location>
        <begin position="1"/>
        <end position="20"/>
    </location>
</feature>
<evidence type="ECO:0000256" key="3">
    <source>
        <dbReference type="ARBA" id="ARBA00022737"/>
    </source>
</evidence>
<dbReference type="Proteomes" id="UP000001554">
    <property type="component" value="Unplaced"/>
</dbReference>
<keyword evidence="4" id="KW-1133">Transmembrane helix</keyword>
<feature type="chain" id="PRO_5044729369" evidence="5">
    <location>
        <begin position="21"/>
        <end position="413"/>
    </location>
</feature>
<dbReference type="KEGG" id="bfo:118407536"/>
<dbReference type="AlphaFoldDB" id="C3ZQ61"/>
<keyword evidence="8" id="KW-1185">Reference proteome</keyword>
<sequence>MKSMLVFLLIILNEARPTAACSSSCPLNCHCENRGLSSVPQDLPTSIGTLWLYNNVITTLSQSDFSRYSRLLGLHSSNNQISVINPRAFYNLTRLRQLSLEFNRLTSLRADMFVGLVNLMHLFLLYNNIHSIEASTFNATQQLRLLDLRDNHLTTFATSVFVNLTQLSTLLLSGNSMETLPVMAYDILASTQTVDISNNPWQCDCRMLPFKQRMTGSYAFESQIICAGPANLTGKSLLHDVNTDDLFCEETTTTSVVLLEATTVSSGSYFHPVFLIGFISAAIGLLTSAIFLAIWCVKKRVKTRPAPVADLSDVHSNINNAPTRGHYHAWQGASTARSGTVPLPHSFDQSSSVLRPPLPPIMIKAAAPHQDYQQDVQADVHGADALKNYVPLNRHFIYQQTRESRLPKGLAAP</sequence>
<dbReference type="SMART" id="SM00082">
    <property type="entry name" value="LRRCT"/>
    <property type="match status" value="1"/>
</dbReference>
<dbReference type="FunFam" id="3.80.10.10:FF:000169">
    <property type="entry name" value="TLR4 interactor with leucine rich repeats"/>
    <property type="match status" value="1"/>
</dbReference>
<accession>C3ZQ61</accession>